<protein>
    <submittedName>
        <fullName evidence="1">Uncharacterized protein</fullName>
    </submittedName>
</protein>
<proteinExistence type="predicted"/>
<dbReference type="Proteomes" id="UP000593572">
    <property type="component" value="Unassembled WGS sequence"/>
</dbReference>
<comment type="caution">
    <text evidence="1">The sequence shown here is derived from an EMBL/GenBank/DDBJ whole genome shotgun (WGS) entry which is preliminary data.</text>
</comment>
<accession>A0A7J8LW14</accession>
<keyword evidence="2" id="KW-1185">Reference proteome</keyword>
<evidence type="ECO:0000313" key="2">
    <source>
        <dbReference type="Proteomes" id="UP000593572"/>
    </source>
</evidence>
<dbReference type="EMBL" id="JABEZX010000005">
    <property type="protein sequence ID" value="MBA0556583.1"/>
    <property type="molecule type" value="Genomic_DNA"/>
</dbReference>
<organism evidence="1 2">
    <name type="scientific">Gossypium lobatum</name>
    <dbReference type="NCBI Taxonomy" id="34289"/>
    <lineage>
        <taxon>Eukaryota</taxon>
        <taxon>Viridiplantae</taxon>
        <taxon>Streptophyta</taxon>
        <taxon>Embryophyta</taxon>
        <taxon>Tracheophyta</taxon>
        <taxon>Spermatophyta</taxon>
        <taxon>Magnoliopsida</taxon>
        <taxon>eudicotyledons</taxon>
        <taxon>Gunneridae</taxon>
        <taxon>Pentapetalae</taxon>
        <taxon>rosids</taxon>
        <taxon>malvids</taxon>
        <taxon>Malvales</taxon>
        <taxon>Malvaceae</taxon>
        <taxon>Malvoideae</taxon>
        <taxon>Gossypium</taxon>
    </lineage>
</organism>
<reference evidence="1 2" key="1">
    <citation type="journal article" date="2019" name="Genome Biol. Evol.">
        <title>Insights into the evolution of the New World diploid cottons (Gossypium, subgenus Houzingenia) based on genome sequencing.</title>
        <authorList>
            <person name="Grover C.E."/>
            <person name="Arick M.A. 2nd"/>
            <person name="Thrash A."/>
            <person name="Conover J.L."/>
            <person name="Sanders W.S."/>
            <person name="Peterson D.G."/>
            <person name="Frelichowski J.E."/>
            <person name="Scheffler J.A."/>
            <person name="Scheffler B.E."/>
            <person name="Wendel J.F."/>
        </authorList>
    </citation>
    <scope>NUCLEOTIDE SEQUENCE [LARGE SCALE GENOMIC DNA]</scope>
    <source>
        <strain evidence="1">157</strain>
        <tissue evidence="1">Leaf</tissue>
    </source>
</reference>
<dbReference type="PANTHER" id="PTHR31066">
    <property type="entry name" value="OS05G0427100 PROTEIN-RELATED"/>
    <property type="match status" value="1"/>
</dbReference>
<evidence type="ECO:0000313" key="1">
    <source>
        <dbReference type="EMBL" id="MBA0556583.1"/>
    </source>
</evidence>
<sequence>MVGTKITIKFLCSYGGKIVPRYPDGKLRYYGGETRVLAVDRSIPFSGLAVGEDGRDVWVSGEPTLPIAYRGFRRAGFDHFR</sequence>
<name>A0A7J8LW14_9ROSI</name>
<gene>
    <name evidence="1" type="ORF">Golob_026669</name>
</gene>
<dbReference type="PANTHER" id="PTHR31066:SF10">
    <property type="entry name" value="OCTICOSAPEPTIDE_PHOX_BEM1P FAMILY PROTEIN"/>
    <property type="match status" value="1"/>
</dbReference>
<dbReference type="InterPro" id="IPR053198">
    <property type="entry name" value="Gynoecium_Dev_Regulator"/>
</dbReference>
<dbReference type="SUPFAM" id="SSF54277">
    <property type="entry name" value="CAD &amp; PB1 domains"/>
    <property type="match status" value="1"/>
</dbReference>
<dbReference type="AlphaFoldDB" id="A0A7J8LW14"/>